<dbReference type="Proteomes" id="UP001225596">
    <property type="component" value="Unassembled WGS sequence"/>
</dbReference>
<evidence type="ECO:0000256" key="9">
    <source>
        <dbReference type="RuleBase" id="RU365103"/>
    </source>
</evidence>
<evidence type="ECO:0000256" key="6">
    <source>
        <dbReference type="ARBA" id="ARBA00022679"/>
    </source>
</evidence>
<dbReference type="InterPro" id="IPR007507">
    <property type="entry name" value="Glycos_transf_N"/>
</dbReference>
<dbReference type="NCBIfam" id="NF004386">
    <property type="entry name" value="PRK05749.1-2"/>
    <property type="match status" value="1"/>
</dbReference>
<evidence type="ECO:0000259" key="11">
    <source>
        <dbReference type="Pfam" id="PF04413"/>
    </source>
</evidence>
<keyword evidence="13" id="KW-1185">Reference proteome</keyword>
<evidence type="ECO:0000256" key="7">
    <source>
        <dbReference type="ARBA" id="ARBA00031445"/>
    </source>
</evidence>
<keyword evidence="9" id="KW-1133">Transmembrane helix</keyword>
<evidence type="ECO:0000256" key="8">
    <source>
        <dbReference type="ARBA" id="ARBA00049183"/>
    </source>
</evidence>
<keyword evidence="9" id="KW-0448">Lipopolysaccharide biosynthesis</keyword>
<protein>
    <recommendedName>
        <fullName evidence="4 9">3-deoxy-D-manno-octulosonic acid transferase</fullName>
        <shortName evidence="9">Kdo transferase</shortName>
        <ecNumber evidence="3 9">2.4.99.12</ecNumber>
    </recommendedName>
    <alternativeName>
        <fullName evidence="7 9">Lipid IV(A) 3-deoxy-D-manno-octulosonic acid transferase</fullName>
    </alternativeName>
</protein>
<comment type="subcellular location">
    <subcellularLocation>
        <location evidence="1">Cell envelope</location>
    </subcellularLocation>
    <subcellularLocation>
        <location evidence="9">Cell membrane</location>
    </subcellularLocation>
</comment>
<dbReference type="Pfam" id="PF00534">
    <property type="entry name" value="Glycos_transf_1"/>
    <property type="match status" value="1"/>
</dbReference>
<comment type="caution">
    <text evidence="12">The sequence shown here is derived from an EMBL/GenBank/DDBJ whole genome shotgun (WGS) entry which is preliminary data.</text>
</comment>
<name>A0ABU1BM99_9BURK</name>
<dbReference type="SUPFAM" id="SSF53756">
    <property type="entry name" value="UDP-Glycosyltransferase/glycogen phosphorylase"/>
    <property type="match status" value="1"/>
</dbReference>
<reference evidence="12 13" key="1">
    <citation type="submission" date="2023-08" db="EMBL/GenBank/DDBJ databases">
        <title>Oxalobacteraceae gen .nov., isolated from river sludge outside the plant.</title>
        <authorList>
            <person name="Zhao S.Y."/>
        </authorList>
    </citation>
    <scope>NUCLEOTIDE SEQUENCE [LARGE SCALE GENOMIC DNA]</scope>
    <source>
        <strain evidence="12 13">R-40</strain>
    </source>
</reference>
<dbReference type="EC" id="2.4.99.12" evidence="3 9"/>
<evidence type="ECO:0000256" key="5">
    <source>
        <dbReference type="ARBA" id="ARBA00022519"/>
    </source>
</evidence>
<comment type="catalytic activity">
    <reaction evidence="8 9">
        <text>lipid IVA (E. coli) + CMP-3-deoxy-beta-D-manno-octulosonate = alpha-Kdo-(2-&gt;6)-lipid IVA (E. coli) + CMP + H(+)</text>
        <dbReference type="Rhea" id="RHEA:28066"/>
        <dbReference type="ChEBI" id="CHEBI:15378"/>
        <dbReference type="ChEBI" id="CHEBI:58603"/>
        <dbReference type="ChEBI" id="CHEBI:60364"/>
        <dbReference type="ChEBI" id="CHEBI:60377"/>
        <dbReference type="ChEBI" id="CHEBI:85987"/>
        <dbReference type="EC" id="2.4.99.12"/>
    </reaction>
</comment>
<dbReference type="PANTHER" id="PTHR42755:SF1">
    <property type="entry name" value="3-DEOXY-D-MANNO-OCTULOSONIC ACID TRANSFERASE, MITOCHONDRIAL-RELATED"/>
    <property type="match status" value="1"/>
</dbReference>
<feature type="domain" description="3-deoxy-D-manno-octulosonic-acid transferase N-terminal" evidence="11">
    <location>
        <begin position="33"/>
        <end position="214"/>
    </location>
</feature>
<keyword evidence="5" id="KW-0997">Cell inner membrane</keyword>
<evidence type="ECO:0000313" key="13">
    <source>
        <dbReference type="Proteomes" id="UP001225596"/>
    </source>
</evidence>
<dbReference type="PANTHER" id="PTHR42755">
    <property type="entry name" value="3-DEOXY-MANNO-OCTULOSONATE CYTIDYLYLTRANSFERASE"/>
    <property type="match status" value="1"/>
</dbReference>
<gene>
    <name evidence="12" type="primary">waaA</name>
    <name evidence="12" type="ORF">Q8A64_06795</name>
</gene>
<keyword evidence="12" id="KW-0328">Glycosyltransferase</keyword>
<dbReference type="InterPro" id="IPR039901">
    <property type="entry name" value="Kdotransferase"/>
</dbReference>
<dbReference type="InterPro" id="IPR038107">
    <property type="entry name" value="Glycos_transf_N_sf"/>
</dbReference>
<dbReference type="GO" id="GO:0043842">
    <property type="term" value="F:Kdo transferase activity"/>
    <property type="evidence" value="ECO:0007669"/>
    <property type="project" value="UniProtKB-EC"/>
</dbReference>
<evidence type="ECO:0000256" key="3">
    <source>
        <dbReference type="ARBA" id="ARBA00012621"/>
    </source>
</evidence>
<keyword evidence="9" id="KW-0472">Membrane</keyword>
<keyword evidence="6 9" id="KW-0808">Transferase</keyword>
<evidence type="ECO:0000256" key="2">
    <source>
        <dbReference type="ARBA" id="ARBA00004713"/>
    </source>
</evidence>
<comment type="similarity">
    <text evidence="9">Belongs to the glycosyltransferase group 1 family.</text>
</comment>
<evidence type="ECO:0000259" key="10">
    <source>
        <dbReference type="Pfam" id="PF00534"/>
    </source>
</evidence>
<accession>A0ABU1BM99</accession>
<dbReference type="RefSeq" id="WP_338436033.1">
    <property type="nucleotide sequence ID" value="NZ_JAUYVH010000002.1"/>
</dbReference>
<keyword evidence="9" id="KW-1003">Cell membrane</keyword>
<comment type="function">
    <text evidence="9">Involved in lipopolysaccharide (LPS) biosynthesis. Catalyzes the transfer of 3-deoxy-D-manno-octulosonate (Kdo) residue(s) from CMP-Kdo to lipid IV(A), the tetraacyldisaccharide-1,4'-bisphosphate precursor of lipid A.</text>
</comment>
<organism evidence="12 13">
    <name type="scientific">Keguizhuia sedimenti</name>
    <dbReference type="NCBI Taxonomy" id="3064264"/>
    <lineage>
        <taxon>Bacteria</taxon>
        <taxon>Pseudomonadati</taxon>
        <taxon>Pseudomonadota</taxon>
        <taxon>Betaproteobacteria</taxon>
        <taxon>Burkholderiales</taxon>
        <taxon>Oxalobacteraceae</taxon>
        <taxon>Keguizhuia</taxon>
    </lineage>
</organism>
<dbReference type="Gene3D" id="3.40.50.2000">
    <property type="entry name" value="Glycogen Phosphorylase B"/>
    <property type="match status" value="1"/>
</dbReference>
<proteinExistence type="inferred from homology"/>
<sequence length="432" mass="48185">MRVLYSTIWWLALPIVFMRLWWRGRGDAGYRQHILERFAIYQTTFPFSSEKLIWIHAVSVGETRAAEPVIHSLFSSSPNCSILLTHMTPTGRATGKALYSKYERKIVQAYLPYDMGWLMGRFLKHFSPRLCILMETEVWPNMIAQCRKHHVPVLLANARLSERSFRKALRLPGLFRQAANGIACAAAQTEADAVRLKELGVRTVQVTGSMKFDVTPPQFLLDSGAQLKRQIGARKVLLCASTREGEEALILDALEKHNLSDALLMIVPRHPQRFDDVESLIQAKGLRMCRRSALNDAQVPSDVDVILGDTMGEMFAYYAACDLAFIGGSLLPLGGQNLIEACAVGKPVLIGPHTFNFSAATENAIEAGAAMRVADEDAMFVEAARLLKDDERRNAMGANARRYAEQHRGATQKTIALLQRMLDESSHDEQAA</sequence>
<keyword evidence="9" id="KW-0812">Transmembrane</keyword>
<evidence type="ECO:0000313" key="12">
    <source>
        <dbReference type="EMBL" id="MDQ9170120.1"/>
    </source>
</evidence>
<dbReference type="EMBL" id="JAUYVH010000002">
    <property type="protein sequence ID" value="MDQ9170120.1"/>
    <property type="molecule type" value="Genomic_DNA"/>
</dbReference>
<dbReference type="Pfam" id="PF04413">
    <property type="entry name" value="Glycos_transf_N"/>
    <property type="match status" value="1"/>
</dbReference>
<feature type="transmembrane region" description="Helical" evidence="9">
    <location>
        <begin position="6"/>
        <end position="22"/>
    </location>
</feature>
<dbReference type="InterPro" id="IPR001296">
    <property type="entry name" value="Glyco_trans_1"/>
</dbReference>
<feature type="domain" description="Glycosyl transferase family 1" evidence="10">
    <location>
        <begin position="297"/>
        <end position="402"/>
    </location>
</feature>
<evidence type="ECO:0000256" key="4">
    <source>
        <dbReference type="ARBA" id="ARBA00019077"/>
    </source>
</evidence>
<evidence type="ECO:0000256" key="1">
    <source>
        <dbReference type="ARBA" id="ARBA00004196"/>
    </source>
</evidence>
<dbReference type="Gene3D" id="3.40.50.11720">
    <property type="entry name" value="3-Deoxy-D-manno-octulosonic-acid transferase, N-terminal domain"/>
    <property type="match status" value="1"/>
</dbReference>
<comment type="pathway">
    <text evidence="2 9">Bacterial outer membrane biogenesis; LPS core biosynthesis.</text>
</comment>